<dbReference type="CDD" id="cd00200">
    <property type="entry name" value="WD40"/>
    <property type="match status" value="1"/>
</dbReference>
<dbReference type="SUPFAM" id="SSF50978">
    <property type="entry name" value="WD40 repeat-like"/>
    <property type="match status" value="1"/>
</dbReference>
<evidence type="ECO:0000313" key="5">
    <source>
        <dbReference type="EMBL" id="CCA15259.1"/>
    </source>
</evidence>
<dbReference type="PROSITE" id="PS50082">
    <property type="entry name" value="WD_REPEATS_2"/>
    <property type="match status" value="6"/>
</dbReference>
<dbReference type="PANTHER" id="PTHR14604">
    <property type="entry name" value="WD40 REPEAT PF20"/>
    <property type="match status" value="1"/>
</dbReference>
<dbReference type="Pfam" id="PF25175">
    <property type="entry name" value="Beta-prop_WDR5"/>
    <property type="match status" value="1"/>
</dbReference>
<dbReference type="GO" id="GO:0006325">
    <property type="term" value="P:chromatin organization"/>
    <property type="evidence" value="ECO:0007669"/>
    <property type="project" value="UniProtKB-KW"/>
</dbReference>
<dbReference type="InterPro" id="IPR019775">
    <property type="entry name" value="WD40_repeat_CS"/>
</dbReference>
<feature type="repeat" description="WD" evidence="3">
    <location>
        <begin position="277"/>
        <end position="290"/>
    </location>
</feature>
<feature type="repeat" description="WD" evidence="3">
    <location>
        <begin position="59"/>
        <end position="100"/>
    </location>
</feature>
<name>F0W2H3_9STRA</name>
<dbReference type="InterPro" id="IPR015943">
    <property type="entry name" value="WD40/YVTN_repeat-like_dom_sf"/>
</dbReference>
<feature type="repeat" description="WD" evidence="3">
    <location>
        <begin position="162"/>
        <end position="203"/>
    </location>
</feature>
<dbReference type="GO" id="GO:0005634">
    <property type="term" value="C:nucleus"/>
    <property type="evidence" value="ECO:0007669"/>
    <property type="project" value="UniProtKB-SubCell"/>
</dbReference>
<dbReference type="HOGENOM" id="CLU_000288_57_1_1"/>
<keyword evidence="1 3" id="KW-0853">WD repeat</keyword>
<gene>
    <name evidence="5" type="primary">AlNc14C10G1224</name>
    <name evidence="5" type="ORF">ALNC14_014020</name>
</gene>
<feature type="repeat" description="WD" evidence="3">
    <location>
        <begin position="15"/>
        <end position="57"/>
    </location>
</feature>
<dbReference type="PRINTS" id="PR00320">
    <property type="entry name" value="GPROTEINBRPT"/>
</dbReference>
<dbReference type="PROSITE" id="PS50294">
    <property type="entry name" value="WD_REPEATS_REGION"/>
    <property type="match status" value="4"/>
</dbReference>
<dbReference type="EMBL" id="FR824055">
    <property type="protein sequence ID" value="CCA15259.1"/>
    <property type="molecule type" value="Genomic_DNA"/>
</dbReference>
<organism evidence="5">
    <name type="scientific">Albugo laibachii Nc14</name>
    <dbReference type="NCBI Taxonomy" id="890382"/>
    <lineage>
        <taxon>Eukaryota</taxon>
        <taxon>Sar</taxon>
        <taxon>Stramenopiles</taxon>
        <taxon>Oomycota</taxon>
        <taxon>Peronosporomycetes</taxon>
        <taxon>Albuginales</taxon>
        <taxon>Albuginaceae</taxon>
        <taxon>Albugo</taxon>
    </lineage>
</organism>
<protein>
    <submittedName>
        <fullName evidence="5">Uncharacterized protein AlNc14C10G1224</fullName>
    </submittedName>
</protein>
<evidence type="ECO:0000256" key="1">
    <source>
        <dbReference type="ARBA" id="ARBA00022574"/>
    </source>
</evidence>
<dbReference type="InterPro" id="IPR059122">
    <property type="entry name" value="Beta-prop_WDR5-like"/>
</dbReference>
<dbReference type="PANTHER" id="PTHR14604:SF4">
    <property type="entry name" value="F-BOX DOMAIN-CONTAINING PROTEIN"/>
    <property type="match status" value="1"/>
</dbReference>
<feature type="repeat" description="WD" evidence="3">
    <location>
        <begin position="120"/>
        <end position="161"/>
    </location>
</feature>
<evidence type="ECO:0000259" key="4">
    <source>
        <dbReference type="Pfam" id="PF25175"/>
    </source>
</evidence>
<dbReference type="AlphaFoldDB" id="F0W2H3"/>
<feature type="domain" description="WDR5-like beta-propeller" evidence="4">
    <location>
        <begin position="15"/>
        <end position="329"/>
    </location>
</feature>
<dbReference type="InterPro" id="IPR020472">
    <property type="entry name" value="WD40_PAC1"/>
</dbReference>
<accession>F0W2H3</accession>
<dbReference type="PROSITE" id="PS00678">
    <property type="entry name" value="WD_REPEATS_1"/>
    <property type="match status" value="4"/>
</dbReference>
<keyword evidence="2" id="KW-0677">Repeat</keyword>
<dbReference type="InterPro" id="IPR001680">
    <property type="entry name" value="WD40_rpt"/>
</dbReference>
<evidence type="ECO:0000256" key="2">
    <source>
        <dbReference type="ARBA" id="ARBA00022737"/>
    </source>
</evidence>
<reference evidence="5" key="1">
    <citation type="journal article" date="2011" name="PLoS Biol.">
        <title>Gene gain and loss during evolution of obligate parasitism in the white rust pathogen of Arabidopsis thaliana.</title>
        <authorList>
            <person name="Kemen E."/>
            <person name="Gardiner A."/>
            <person name="Schultz-Larsen T."/>
            <person name="Kemen A.C."/>
            <person name="Balmuth A.L."/>
            <person name="Robert-Seilaniantz A."/>
            <person name="Bailey K."/>
            <person name="Holub E."/>
            <person name="Studholme D.J."/>
            <person name="Maclean D."/>
            <person name="Jones J.D."/>
        </authorList>
    </citation>
    <scope>NUCLEOTIDE SEQUENCE</scope>
</reference>
<sequence>MDDSVSARFVEKCSIHAHTRNISSVKFAPKNPLLLASSSADSSVKVWNVTHTEAAQRVLEGHTQGVSDIAWSPTGAWIASASDDHSVRLWDSETGDNLAILGDTKNRKYGQHNPQKSIEVVGHTNYVYSVAFNPQGSLLASASFDETVRLWDLRTHACVAVIDAHQEAITCVAFSHDGTLLSTSSYDGVARVWDVSTQQCLRTLILEPPPAPPRTTVSYVNFSPNSRYILCSMLDQRLRLWDYMQGSDTIVKEYSGHVNKNLCISSAWFRFREKLCIVSGSEDNTVIVWDAIGQQVEQVLHGHDDAVITVSTSDSCIASAAGQHIKIWTST</sequence>
<reference evidence="5" key="2">
    <citation type="submission" date="2011-02" db="EMBL/GenBank/DDBJ databases">
        <authorList>
            <person name="MacLean D."/>
        </authorList>
    </citation>
    <scope>NUCLEOTIDE SEQUENCE</scope>
</reference>
<dbReference type="InterPro" id="IPR036322">
    <property type="entry name" value="WD40_repeat_dom_sf"/>
</dbReference>
<dbReference type="Gene3D" id="2.130.10.10">
    <property type="entry name" value="YVTN repeat-like/Quinoprotein amine dehydrogenase"/>
    <property type="match status" value="1"/>
</dbReference>
<dbReference type="SMART" id="SM00320">
    <property type="entry name" value="WD40"/>
    <property type="match status" value="7"/>
</dbReference>
<evidence type="ECO:0000256" key="3">
    <source>
        <dbReference type="PROSITE-ProRule" id="PRU00221"/>
    </source>
</evidence>
<proteinExistence type="predicted"/>
<feature type="repeat" description="WD" evidence="3">
    <location>
        <begin position="217"/>
        <end position="251"/>
    </location>
</feature>
<dbReference type="InterPro" id="IPR050995">
    <property type="entry name" value="WD-F-box_domain-protein"/>
</dbReference>